<geneLocation type="plasmid" evidence="1 2">
    <name>pR1</name>
</geneLocation>
<dbReference type="InterPro" id="IPR009057">
    <property type="entry name" value="Homeodomain-like_sf"/>
</dbReference>
<dbReference type="Gene3D" id="1.10.10.60">
    <property type="entry name" value="Homeodomain-like"/>
    <property type="match status" value="1"/>
</dbReference>
<sequence>MPKKTYTDEFKTDAVNYYYDSGLSINTTAKKLGVSVSALRKWIKLSKKDGSVITRGSGNYSSDKDKEIVRLKRQLRDAEGAIEVLKKAISILE</sequence>
<dbReference type="InterPro" id="IPR002514">
    <property type="entry name" value="Transposase_8"/>
</dbReference>
<gene>
    <name evidence="1" type="ORF">LsR_01739</name>
</gene>
<keyword evidence="1" id="KW-0614">Plasmid</keyword>
<proteinExistence type="predicted"/>
<evidence type="ECO:0000313" key="2">
    <source>
        <dbReference type="Proteomes" id="UP000035027"/>
    </source>
</evidence>
<dbReference type="PANTHER" id="PTHR33215">
    <property type="entry name" value="PROTEIN DISTAL ANTENNA"/>
    <property type="match status" value="1"/>
</dbReference>
<dbReference type="AlphaFoldDB" id="A0A0F7PVU2"/>
<dbReference type="Pfam" id="PF01527">
    <property type="entry name" value="HTH_Tnp_1"/>
    <property type="match status" value="1"/>
</dbReference>
<accession>A0A0F7PVU2</accession>
<dbReference type="PANTHER" id="PTHR33215:SF13">
    <property type="entry name" value="PROTEIN DISTAL ANTENNA"/>
    <property type="match status" value="1"/>
</dbReference>
<evidence type="ECO:0000313" key="1">
    <source>
        <dbReference type="EMBL" id="AKI05257.1"/>
    </source>
</evidence>
<protein>
    <submittedName>
        <fullName evidence="1">IS3 family transposase</fullName>
    </submittedName>
</protein>
<dbReference type="GO" id="GO:0003677">
    <property type="term" value="F:DNA binding"/>
    <property type="evidence" value="ECO:0007669"/>
    <property type="project" value="InterPro"/>
</dbReference>
<reference evidence="1 2" key="1">
    <citation type="submission" date="2015-04" db="EMBL/GenBank/DDBJ databases">
        <title>Complete genome sequence of Lactobacillus salivarius Ren, a probiotic strain with antitumor activity.</title>
        <authorList>
            <person name="Sun E."/>
            <person name="Zhao L."/>
            <person name="Liu S."/>
            <person name="Zhang M."/>
            <person name="Guo H."/>
            <person name="Ren F."/>
        </authorList>
    </citation>
    <scope>NUCLEOTIDE SEQUENCE [LARGE SCALE GENOMIC DNA]</scope>
    <source>
        <strain evidence="1 2">Ren</strain>
        <plasmid evidence="1 2">pR1</plasmid>
    </source>
</reference>
<dbReference type="SUPFAM" id="SSF46689">
    <property type="entry name" value="Homeodomain-like"/>
    <property type="match status" value="1"/>
</dbReference>
<dbReference type="GO" id="GO:0006313">
    <property type="term" value="P:DNA transposition"/>
    <property type="evidence" value="ECO:0007669"/>
    <property type="project" value="InterPro"/>
</dbReference>
<dbReference type="EMBL" id="CP011404">
    <property type="protein sequence ID" value="AKI05257.1"/>
    <property type="molecule type" value="Genomic_DNA"/>
</dbReference>
<organism evidence="1 2">
    <name type="scientific">Ligilactobacillus salivarius str. Ren</name>
    <dbReference type="NCBI Taxonomy" id="1194971"/>
    <lineage>
        <taxon>Bacteria</taxon>
        <taxon>Bacillati</taxon>
        <taxon>Bacillota</taxon>
        <taxon>Bacilli</taxon>
        <taxon>Lactobacillales</taxon>
        <taxon>Lactobacillaceae</taxon>
        <taxon>Ligilactobacillus</taxon>
    </lineage>
</organism>
<dbReference type="Proteomes" id="UP000035027">
    <property type="component" value="Plasmid pR1"/>
</dbReference>
<dbReference type="PATRIC" id="fig|1194971.3.peg.1724"/>
<name>A0A0F7PVU2_9LACO</name>
<dbReference type="RefSeq" id="WP_047036137.1">
    <property type="nucleotide sequence ID" value="NZ_CP011404.1"/>
</dbReference>
<dbReference type="InterPro" id="IPR051839">
    <property type="entry name" value="RD_transcriptional_regulator"/>
</dbReference>
<dbReference type="GO" id="GO:0004803">
    <property type="term" value="F:transposase activity"/>
    <property type="evidence" value="ECO:0007669"/>
    <property type="project" value="InterPro"/>
</dbReference>